<name>A0A0U1KWI2_9FIRM</name>
<dbReference type="Proteomes" id="UP000049855">
    <property type="component" value="Unassembled WGS sequence"/>
</dbReference>
<feature type="domain" description="Dit-like phage tail protein N-terminal" evidence="1">
    <location>
        <begin position="62"/>
        <end position="197"/>
    </location>
</feature>
<reference evidence="3" key="1">
    <citation type="submission" date="2015-03" db="EMBL/GenBank/DDBJ databases">
        <authorList>
            <person name="Nijsse Bart"/>
        </authorList>
    </citation>
    <scope>NUCLEOTIDE SEQUENCE [LARGE SCALE GENOMIC DNA]</scope>
</reference>
<evidence type="ECO:0000313" key="2">
    <source>
        <dbReference type="EMBL" id="CQR71686.1"/>
    </source>
</evidence>
<organism evidence="2 3">
    <name type="scientific">Sporomusa ovata</name>
    <dbReference type="NCBI Taxonomy" id="2378"/>
    <lineage>
        <taxon>Bacteria</taxon>
        <taxon>Bacillati</taxon>
        <taxon>Bacillota</taxon>
        <taxon>Negativicutes</taxon>
        <taxon>Selenomonadales</taxon>
        <taxon>Sporomusaceae</taxon>
        <taxon>Sporomusa</taxon>
    </lineage>
</organism>
<dbReference type="InterPro" id="IPR048494">
    <property type="entry name" value="Dit-like_N"/>
</dbReference>
<evidence type="ECO:0000259" key="1">
    <source>
        <dbReference type="Pfam" id="PF21821"/>
    </source>
</evidence>
<gene>
    <name evidence="2" type="ORF">SpAn4DRAFT_3552</name>
</gene>
<sequence length="227" mass="25398">MNIVKAWGYYNLAKVVIKKAEKKENTTAKNEKQAFRPPQWSGLPSEISQLVLVKTNIAGFFFDVVLREEHTSTLKITSHPVQTGANITDHSYVEPAVLTMEIAMSDAIDDFYDKQFIDYKSSGKTSGYYSKSVSAYHFLLDLQESRIPVSVLTRIRKYDNMLIEEITVPDDAKSLHGLHCTVTLREIFVVEVSTTTVSARPQATGQTNRGNVQAVEDKGTLAYQITG</sequence>
<dbReference type="AlphaFoldDB" id="A0A0U1KWI2"/>
<dbReference type="EMBL" id="CTRP01000005">
    <property type="protein sequence ID" value="CQR71686.1"/>
    <property type="molecule type" value="Genomic_DNA"/>
</dbReference>
<keyword evidence="3" id="KW-1185">Reference proteome</keyword>
<protein>
    <submittedName>
        <fullName evidence="2">Putative bacteriophage protein</fullName>
    </submittedName>
</protein>
<evidence type="ECO:0000313" key="3">
    <source>
        <dbReference type="Proteomes" id="UP000049855"/>
    </source>
</evidence>
<dbReference type="RefSeq" id="WP_021168772.1">
    <property type="nucleotide sequence ID" value="NZ_CTRP01000005.1"/>
</dbReference>
<accession>A0A0U1KWI2</accession>
<dbReference type="Pfam" id="PF21821">
    <property type="entry name" value="Dit_like"/>
    <property type="match status" value="1"/>
</dbReference>
<proteinExistence type="predicted"/>